<dbReference type="EMBL" id="AYYP01000063">
    <property type="protein sequence ID" value="KRM63358.1"/>
    <property type="molecule type" value="Genomic_DNA"/>
</dbReference>
<keyword evidence="1" id="KW-0238">DNA-binding</keyword>
<accession>A0A0R2A7B7</accession>
<evidence type="ECO:0000313" key="4">
    <source>
        <dbReference type="Proteomes" id="UP000051008"/>
    </source>
</evidence>
<proteinExistence type="predicted"/>
<dbReference type="AlphaFoldDB" id="A0A0R2A7B7"/>
<evidence type="ECO:0000259" key="2">
    <source>
        <dbReference type="PROSITE" id="PS50943"/>
    </source>
</evidence>
<protein>
    <recommendedName>
        <fullName evidence="2">HTH cro/C1-type domain-containing protein</fullName>
    </recommendedName>
</protein>
<dbReference type="PANTHER" id="PTHR46558">
    <property type="entry name" value="TRACRIPTIONAL REGULATORY PROTEIN-RELATED-RELATED"/>
    <property type="match status" value="1"/>
</dbReference>
<dbReference type="InterPro" id="IPR001387">
    <property type="entry name" value="Cro/C1-type_HTH"/>
</dbReference>
<dbReference type="SMART" id="SM00530">
    <property type="entry name" value="HTH_XRE"/>
    <property type="match status" value="1"/>
</dbReference>
<gene>
    <name evidence="3" type="ORF">FC14_GL000645</name>
</gene>
<dbReference type="InterPro" id="IPR010982">
    <property type="entry name" value="Lambda_DNA-bd_dom_sf"/>
</dbReference>
<evidence type="ECO:0000256" key="1">
    <source>
        <dbReference type="ARBA" id="ARBA00023125"/>
    </source>
</evidence>
<sequence>MTTRLKVLRAEHDLTQAELAEALGTTQKVISAWETGRVNPRPAMMQKVEDFFHVPKEEIFFTAFNYIK</sequence>
<comment type="caution">
    <text evidence="3">The sequence shown here is derived from an EMBL/GenBank/DDBJ whole genome shotgun (WGS) entry which is preliminary data.</text>
</comment>
<reference evidence="3 4" key="1">
    <citation type="journal article" date="2015" name="Genome Announc.">
        <title>Expanding the biotechnology potential of lactobacilli through comparative genomics of 213 strains and associated genera.</title>
        <authorList>
            <person name="Sun Z."/>
            <person name="Harris H.M."/>
            <person name="McCann A."/>
            <person name="Guo C."/>
            <person name="Argimon S."/>
            <person name="Zhang W."/>
            <person name="Yang X."/>
            <person name="Jeffery I.B."/>
            <person name="Cooney J.C."/>
            <person name="Kagawa T.F."/>
            <person name="Liu W."/>
            <person name="Song Y."/>
            <person name="Salvetti E."/>
            <person name="Wrobel A."/>
            <person name="Rasinkangas P."/>
            <person name="Parkhill J."/>
            <person name="Rea M.C."/>
            <person name="O'Sullivan O."/>
            <person name="Ritari J."/>
            <person name="Douillard F.P."/>
            <person name="Paul Ross R."/>
            <person name="Yang R."/>
            <person name="Briner A.E."/>
            <person name="Felis G.E."/>
            <person name="de Vos W.M."/>
            <person name="Barrangou R."/>
            <person name="Klaenhammer T.R."/>
            <person name="Caufield P.W."/>
            <person name="Cui Y."/>
            <person name="Zhang H."/>
            <person name="O'Toole P.W."/>
        </authorList>
    </citation>
    <scope>NUCLEOTIDE SEQUENCE [LARGE SCALE GENOMIC DNA]</scope>
    <source>
        <strain evidence="3 4">DSM 20509</strain>
    </source>
</reference>
<feature type="domain" description="HTH cro/C1-type" evidence="2">
    <location>
        <begin position="5"/>
        <end position="59"/>
    </location>
</feature>
<dbReference type="Gene3D" id="1.10.260.40">
    <property type="entry name" value="lambda repressor-like DNA-binding domains"/>
    <property type="match status" value="1"/>
</dbReference>
<dbReference type="SUPFAM" id="SSF47413">
    <property type="entry name" value="lambda repressor-like DNA-binding domains"/>
    <property type="match status" value="1"/>
</dbReference>
<dbReference type="RefSeq" id="WP_056977365.1">
    <property type="nucleotide sequence ID" value="NZ_AYYP01000063.1"/>
</dbReference>
<organism evidence="3 4">
    <name type="scientific">Ligilactobacillus agilis DSM 20509</name>
    <dbReference type="NCBI Taxonomy" id="1423718"/>
    <lineage>
        <taxon>Bacteria</taxon>
        <taxon>Bacillati</taxon>
        <taxon>Bacillota</taxon>
        <taxon>Bacilli</taxon>
        <taxon>Lactobacillales</taxon>
        <taxon>Lactobacillaceae</taxon>
        <taxon>Ligilactobacillus</taxon>
    </lineage>
</organism>
<dbReference type="PATRIC" id="fig|1423718.3.peg.670"/>
<dbReference type="OrthoDB" id="9805856at2"/>
<dbReference type="PROSITE" id="PS50943">
    <property type="entry name" value="HTH_CROC1"/>
    <property type="match status" value="1"/>
</dbReference>
<dbReference type="PANTHER" id="PTHR46558:SF11">
    <property type="entry name" value="HTH-TYPE TRANSCRIPTIONAL REGULATOR XRE"/>
    <property type="match status" value="1"/>
</dbReference>
<dbReference type="Proteomes" id="UP000051008">
    <property type="component" value="Unassembled WGS sequence"/>
</dbReference>
<evidence type="ECO:0000313" key="3">
    <source>
        <dbReference type="EMBL" id="KRM63358.1"/>
    </source>
</evidence>
<name>A0A0R2A7B7_9LACO</name>
<keyword evidence="4" id="KW-1185">Reference proteome</keyword>
<dbReference type="GO" id="GO:0003677">
    <property type="term" value="F:DNA binding"/>
    <property type="evidence" value="ECO:0007669"/>
    <property type="project" value="UniProtKB-KW"/>
</dbReference>
<dbReference type="Pfam" id="PF01381">
    <property type="entry name" value="HTH_3"/>
    <property type="match status" value="1"/>
</dbReference>
<dbReference type="CDD" id="cd00093">
    <property type="entry name" value="HTH_XRE"/>
    <property type="match status" value="1"/>
</dbReference>